<comment type="catalytic activity">
    <reaction evidence="2">
        <text>a monoacylglycerol + H2O = glycerol + a fatty acid + H(+)</text>
        <dbReference type="Rhea" id="RHEA:15245"/>
        <dbReference type="ChEBI" id="CHEBI:15377"/>
        <dbReference type="ChEBI" id="CHEBI:15378"/>
        <dbReference type="ChEBI" id="CHEBI:17408"/>
        <dbReference type="ChEBI" id="CHEBI:17754"/>
        <dbReference type="ChEBI" id="CHEBI:28868"/>
    </reaction>
</comment>
<sequence>MDVSFYARDDIKLVGRWHLTKQPVQGVAVISHPYGYYGGSQDNPIVQLLVRFYLNKACCVLTYNARGVHPSGGRVSWTMRAECDDMQAAVDYAMQLGSEKMYDRANEAQVHAWVPHVYIAGYSAGSMHASAVRPKLEGAWTGAHVSYLILSYPLGVRWALTCLQTHFFVKCLDELVNLARTSEHVSLDVLYCTRDQFTSTPTYDAWAERMRSLWPAVSLHSIDADHMFSTADAPQTLLDVLHRCSRS</sequence>
<dbReference type="Gene3D" id="3.40.50.1820">
    <property type="entry name" value="alpha/beta hydrolase"/>
    <property type="match status" value="1"/>
</dbReference>
<evidence type="ECO:0000313" key="3">
    <source>
        <dbReference type="EMBL" id="EDP44068.1"/>
    </source>
</evidence>
<organism evidence="3 4">
    <name type="scientific">Malassezia globosa (strain ATCC MYA-4612 / CBS 7966)</name>
    <name type="common">Dandruff-associated fungus</name>
    <dbReference type="NCBI Taxonomy" id="425265"/>
    <lineage>
        <taxon>Eukaryota</taxon>
        <taxon>Fungi</taxon>
        <taxon>Dikarya</taxon>
        <taxon>Basidiomycota</taxon>
        <taxon>Ustilaginomycotina</taxon>
        <taxon>Malasseziomycetes</taxon>
        <taxon>Malasseziales</taxon>
        <taxon>Malasseziaceae</taxon>
        <taxon>Malassezia</taxon>
    </lineage>
</organism>
<evidence type="ECO:0000313" key="4">
    <source>
        <dbReference type="Proteomes" id="UP000008837"/>
    </source>
</evidence>
<dbReference type="RefSeq" id="XP_001731282.1">
    <property type="nucleotide sequence ID" value="XM_001731230.1"/>
</dbReference>
<evidence type="ECO:0000256" key="2">
    <source>
        <dbReference type="ARBA" id="ARBA00048461"/>
    </source>
</evidence>
<dbReference type="OMA" id="QVTDIIC"/>
<dbReference type="AlphaFoldDB" id="A8PXK0"/>
<dbReference type="InParanoid" id="A8PXK0"/>
<dbReference type="InterPro" id="IPR029058">
    <property type="entry name" value="AB_hydrolase_fold"/>
</dbReference>
<protein>
    <recommendedName>
        <fullName evidence="5">Xaa-Pro dipeptidyl-peptidase-like domain-containing protein</fullName>
    </recommendedName>
</protein>
<dbReference type="SUPFAM" id="SSF53474">
    <property type="entry name" value="alpha/beta-Hydrolases"/>
    <property type="match status" value="1"/>
</dbReference>
<dbReference type="KEGG" id="mgl:MGL_1465"/>
<dbReference type="OrthoDB" id="10260961at2759"/>
<dbReference type="PANTHER" id="PTHR42103:SF2">
    <property type="entry name" value="AB HYDROLASE-1 DOMAIN-CONTAINING PROTEIN"/>
    <property type="match status" value="1"/>
</dbReference>
<name>A8PXK0_MALGO</name>
<dbReference type="Proteomes" id="UP000008837">
    <property type="component" value="Unassembled WGS sequence"/>
</dbReference>
<dbReference type="EMBL" id="AAYY01000004">
    <property type="protein sequence ID" value="EDP44068.1"/>
    <property type="molecule type" value="Genomic_DNA"/>
</dbReference>
<comment type="catalytic activity">
    <reaction evidence="1">
        <text>a diacylglycerol + H2O = a monoacylglycerol + a fatty acid + H(+)</text>
        <dbReference type="Rhea" id="RHEA:32731"/>
        <dbReference type="ChEBI" id="CHEBI:15377"/>
        <dbReference type="ChEBI" id="CHEBI:15378"/>
        <dbReference type="ChEBI" id="CHEBI:17408"/>
        <dbReference type="ChEBI" id="CHEBI:18035"/>
        <dbReference type="ChEBI" id="CHEBI:28868"/>
    </reaction>
</comment>
<evidence type="ECO:0008006" key="5">
    <source>
        <dbReference type="Google" id="ProtNLM"/>
    </source>
</evidence>
<proteinExistence type="predicted"/>
<gene>
    <name evidence="3" type="ORF">MGL_1465</name>
</gene>
<accession>A8PXK0</accession>
<keyword evidence="4" id="KW-1185">Reference proteome</keyword>
<reference evidence="3 4" key="1">
    <citation type="journal article" date="2007" name="Proc. Natl. Acad. Sci. U.S.A.">
        <title>Dandruff-associated Malassezia genomes reveal convergent and divergent virulence traits shared with plant and human fungal pathogens.</title>
        <authorList>
            <person name="Xu J."/>
            <person name="Saunders C.W."/>
            <person name="Hu P."/>
            <person name="Grant R.A."/>
            <person name="Boekhout T."/>
            <person name="Kuramae E.E."/>
            <person name="Kronstad J.W."/>
            <person name="Deangelis Y.M."/>
            <person name="Reeder N.L."/>
            <person name="Johnstone K.R."/>
            <person name="Leland M."/>
            <person name="Fieno A.M."/>
            <person name="Begley W.M."/>
            <person name="Sun Y."/>
            <person name="Lacey M.P."/>
            <person name="Chaudhary T."/>
            <person name="Keough T."/>
            <person name="Chu L."/>
            <person name="Sears R."/>
            <person name="Yuan B."/>
            <person name="Dawson T.L.Jr."/>
        </authorList>
    </citation>
    <scope>NUCLEOTIDE SEQUENCE [LARGE SCALE GENOMIC DNA]</scope>
    <source>
        <strain evidence="4">ATCC MYA-4612 / CBS 7966</strain>
    </source>
</reference>
<comment type="caution">
    <text evidence="3">The sequence shown here is derived from an EMBL/GenBank/DDBJ whole genome shotgun (WGS) entry which is preliminary data.</text>
</comment>
<dbReference type="PANTHER" id="PTHR42103">
    <property type="entry name" value="ALPHA/BETA-HYDROLASES SUPERFAMILY PROTEIN"/>
    <property type="match status" value="1"/>
</dbReference>
<dbReference type="STRING" id="425265.A8PXK0"/>
<evidence type="ECO:0000256" key="1">
    <source>
        <dbReference type="ARBA" id="ARBA00047591"/>
    </source>
</evidence>
<dbReference type="GeneID" id="5855589"/>
<dbReference type="VEuPathDB" id="FungiDB:MGL_1465"/>